<name>A0AAE1AQ92_9GAST</name>
<gene>
    <name evidence="2" type="ORF">RRG08_055317</name>
</gene>
<keyword evidence="3" id="KW-1185">Reference proteome</keyword>
<dbReference type="Proteomes" id="UP001283361">
    <property type="component" value="Unassembled WGS sequence"/>
</dbReference>
<reference evidence="2" key="1">
    <citation type="journal article" date="2023" name="G3 (Bethesda)">
        <title>A reference genome for the long-term kleptoplast-retaining sea slug Elysia crispata morphotype clarki.</title>
        <authorList>
            <person name="Eastman K.E."/>
            <person name="Pendleton A.L."/>
            <person name="Shaikh M.A."/>
            <person name="Suttiyut T."/>
            <person name="Ogas R."/>
            <person name="Tomko P."/>
            <person name="Gavelis G."/>
            <person name="Widhalm J.R."/>
            <person name="Wisecaver J.H."/>
        </authorList>
    </citation>
    <scope>NUCLEOTIDE SEQUENCE</scope>
    <source>
        <strain evidence="2">ECLA1</strain>
    </source>
</reference>
<protein>
    <submittedName>
        <fullName evidence="2">Uncharacterized protein</fullName>
    </submittedName>
</protein>
<feature type="region of interest" description="Disordered" evidence="1">
    <location>
        <begin position="73"/>
        <end position="92"/>
    </location>
</feature>
<dbReference type="AlphaFoldDB" id="A0AAE1AQ92"/>
<accession>A0AAE1AQ92</accession>
<evidence type="ECO:0000256" key="1">
    <source>
        <dbReference type="SAM" id="MobiDB-lite"/>
    </source>
</evidence>
<comment type="caution">
    <text evidence="2">The sequence shown here is derived from an EMBL/GenBank/DDBJ whole genome shotgun (WGS) entry which is preliminary data.</text>
</comment>
<sequence>MKRAASFPHPSEAFQIRARPADHLCTCVTCWSVMVTASLHTMARSKGVVMREGSSFHNQGGSSLARTGLPVHSATVSDLGPDPGMKGRGEGRVEDRENYPLLGRDVFMFERPNRLGEVSDESSARRVEVLKLVSCHSVGLRDGGLKTGVLSQCRTQKQY</sequence>
<dbReference type="EMBL" id="JAWDGP010001389">
    <property type="protein sequence ID" value="KAK3792050.1"/>
    <property type="molecule type" value="Genomic_DNA"/>
</dbReference>
<evidence type="ECO:0000313" key="3">
    <source>
        <dbReference type="Proteomes" id="UP001283361"/>
    </source>
</evidence>
<proteinExistence type="predicted"/>
<organism evidence="2 3">
    <name type="scientific">Elysia crispata</name>
    <name type="common">lettuce slug</name>
    <dbReference type="NCBI Taxonomy" id="231223"/>
    <lineage>
        <taxon>Eukaryota</taxon>
        <taxon>Metazoa</taxon>
        <taxon>Spiralia</taxon>
        <taxon>Lophotrochozoa</taxon>
        <taxon>Mollusca</taxon>
        <taxon>Gastropoda</taxon>
        <taxon>Heterobranchia</taxon>
        <taxon>Euthyneura</taxon>
        <taxon>Panpulmonata</taxon>
        <taxon>Sacoglossa</taxon>
        <taxon>Placobranchoidea</taxon>
        <taxon>Plakobranchidae</taxon>
        <taxon>Elysia</taxon>
    </lineage>
</organism>
<evidence type="ECO:0000313" key="2">
    <source>
        <dbReference type="EMBL" id="KAK3792050.1"/>
    </source>
</evidence>